<feature type="region of interest" description="Disordered" evidence="1">
    <location>
        <begin position="23"/>
        <end position="65"/>
    </location>
</feature>
<feature type="compositionally biased region" description="Basic and acidic residues" evidence="1">
    <location>
        <begin position="157"/>
        <end position="167"/>
    </location>
</feature>
<comment type="caution">
    <text evidence="2">The sequence shown here is derived from an EMBL/GenBank/DDBJ whole genome shotgun (WGS) entry which is preliminary data.</text>
</comment>
<reference evidence="2 3" key="1">
    <citation type="journal article" date="2020" name="Nature">
        <title>Six reference-quality genomes reveal evolution of bat adaptations.</title>
        <authorList>
            <person name="Jebb D."/>
            <person name="Huang Z."/>
            <person name="Pippel M."/>
            <person name="Hughes G.M."/>
            <person name="Lavrichenko K."/>
            <person name="Devanna P."/>
            <person name="Winkler S."/>
            <person name="Jermiin L.S."/>
            <person name="Skirmuntt E.C."/>
            <person name="Katzourakis A."/>
            <person name="Burkitt-Gray L."/>
            <person name="Ray D.A."/>
            <person name="Sullivan K.A.M."/>
            <person name="Roscito J.G."/>
            <person name="Kirilenko B.M."/>
            <person name="Davalos L.M."/>
            <person name="Corthals A.P."/>
            <person name="Power M.L."/>
            <person name="Jones G."/>
            <person name="Ransome R.D."/>
            <person name="Dechmann D.K.N."/>
            <person name="Locatelli A.G."/>
            <person name="Puechmaille S.J."/>
            <person name="Fedrigo O."/>
            <person name="Jarvis E.D."/>
            <person name="Hiller M."/>
            <person name="Vernes S.C."/>
            <person name="Myers E.W."/>
            <person name="Teeling E.C."/>
        </authorList>
    </citation>
    <scope>NUCLEOTIDE SEQUENCE [LARGE SCALE GENOMIC DNA]</scope>
    <source>
        <strain evidence="2">MMyoMyo1</strain>
        <tissue evidence="2">Flight muscle</tissue>
    </source>
</reference>
<protein>
    <submittedName>
        <fullName evidence="2">Uncharacterized protein</fullName>
    </submittedName>
</protein>
<name>A0A7J7YEQ9_MYOMY</name>
<dbReference type="Proteomes" id="UP000527355">
    <property type="component" value="Unassembled WGS sequence"/>
</dbReference>
<sequence>MGPAGQGGASEACPLGVLRPSCPGVQGRLPHANRYPQHQVSKNSTPAHSVRTLPPQVASESTGSGCSPMTALSPFQAVTCASDQAPDSNSRHKSRRSPILLPARLGSWAPSLGVHSFSRAAQGTQHLLTSSPVYSTRPCLGNSQMKRGPGRGVGRGTDFHATQEGHCPHGSRSPTQKLSGSPACGGFMEASGQS</sequence>
<organism evidence="2 3">
    <name type="scientific">Myotis myotis</name>
    <name type="common">Greater mouse-eared bat</name>
    <name type="synonym">Vespertilio myotis</name>
    <dbReference type="NCBI Taxonomy" id="51298"/>
    <lineage>
        <taxon>Eukaryota</taxon>
        <taxon>Metazoa</taxon>
        <taxon>Chordata</taxon>
        <taxon>Craniata</taxon>
        <taxon>Vertebrata</taxon>
        <taxon>Euteleostomi</taxon>
        <taxon>Mammalia</taxon>
        <taxon>Eutheria</taxon>
        <taxon>Laurasiatheria</taxon>
        <taxon>Chiroptera</taxon>
        <taxon>Yangochiroptera</taxon>
        <taxon>Vespertilionidae</taxon>
        <taxon>Myotis</taxon>
    </lineage>
</organism>
<evidence type="ECO:0000313" key="2">
    <source>
        <dbReference type="EMBL" id="KAF6359970.1"/>
    </source>
</evidence>
<evidence type="ECO:0000256" key="1">
    <source>
        <dbReference type="SAM" id="MobiDB-lite"/>
    </source>
</evidence>
<evidence type="ECO:0000313" key="3">
    <source>
        <dbReference type="Proteomes" id="UP000527355"/>
    </source>
</evidence>
<feature type="compositionally biased region" description="Polar residues" evidence="1">
    <location>
        <begin position="36"/>
        <end position="47"/>
    </location>
</feature>
<dbReference type="AlphaFoldDB" id="A0A7J7YEQ9"/>
<proteinExistence type="predicted"/>
<dbReference type="EMBL" id="JABWUV010000004">
    <property type="protein sequence ID" value="KAF6359970.1"/>
    <property type="molecule type" value="Genomic_DNA"/>
</dbReference>
<accession>A0A7J7YEQ9</accession>
<keyword evidence="3" id="KW-1185">Reference proteome</keyword>
<gene>
    <name evidence="2" type="ORF">mMyoMyo1_010935</name>
</gene>
<feature type="region of interest" description="Disordered" evidence="1">
    <location>
        <begin position="138"/>
        <end position="194"/>
    </location>
</feature>